<accession>A0A7T0DXR7</accession>
<dbReference type="InterPro" id="IPR036388">
    <property type="entry name" value="WH-like_DNA-bd_sf"/>
</dbReference>
<dbReference type="InterPro" id="IPR000792">
    <property type="entry name" value="Tscrpt_reg_LuxR_C"/>
</dbReference>
<evidence type="ECO:0000256" key="1">
    <source>
        <dbReference type="ARBA" id="ARBA00023125"/>
    </source>
</evidence>
<protein>
    <submittedName>
        <fullName evidence="3">Helix-turn-helix transcriptional regulator</fullName>
    </submittedName>
</protein>
<dbReference type="SUPFAM" id="SSF46894">
    <property type="entry name" value="C-terminal effector domain of the bipartite response regulators"/>
    <property type="match status" value="1"/>
</dbReference>
<dbReference type="PROSITE" id="PS50043">
    <property type="entry name" value="HTH_LUXR_2"/>
    <property type="match status" value="1"/>
</dbReference>
<gene>
    <name evidence="3" type="ORF">IDM36_04710</name>
</gene>
<proteinExistence type="predicted"/>
<sequence>MDLSGSIFSDDYFFIVGMSELLTPELIDENYCIIDIETICISEVRKNIIPGKKVIIFISNVLDYYALKHMPDFVFIDKKCRLNEILSCLLVKNSQYNYRVKYSLSQREEEVLSCMQKGLDVKEISQQLGMTIKTFYAHRRSLIFKLQQGNRVALYQNIARSEVYKQSSYEYD</sequence>
<dbReference type="Gene3D" id="1.10.10.10">
    <property type="entry name" value="Winged helix-like DNA-binding domain superfamily/Winged helix DNA-binding domain"/>
    <property type="match status" value="1"/>
</dbReference>
<dbReference type="GO" id="GO:0006355">
    <property type="term" value="P:regulation of DNA-templated transcription"/>
    <property type="evidence" value="ECO:0007669"/>
    <property type="project" value="InterPro"/>
</dbReference>
<feature type="domain" description="HTH luxR-type" evidence="2">
    <location>
        <begin position="97"/>
        <end position="162"/>
    </location>
</feature>
<dbReference type="AlphaFoldDB" id="A0A7T0DXR7"/>
<name>A0A7T0DXR7_9ENTR</name>
<dbReference type="Pfam" id="PF00196">
    <property type="entry name" value="GerE"/>
    <property type="match status" value="1"/>
</dbReference>
<keyword evidence="1" id="KW-0238">DNA-binding</keyword>
<evidence type="ECO:0000313" key="3">
    <source>
        <dbReference type="EMBL" id="QPK01441.1"/>
    </source>
</evidence>
<reference evidence="3" key="1">
    <citation type="submission" date="2020-09" db="EMBL/GenBank/DDBJ databases">
        <title>First Report of a novel Colistin-Resistant species of Enterobacter cloacae complex Producing MCR-5 isolated from hospital sewage water.</title>
        <authorList>
            <person name="Zhou K."/>
        </authorList>
    </citation>
    <scope>NUCLEOTIDE SEQUENCE [LARGE SCALE GENOMIC DNA]</scope>
    <source>
        <strain evidence="3">HSW1412</strain>
    </source>
</reference>
<dbReference type="InterPro" id="IPR016032">
    <property type="entry name" value="Sig_transdc_resp-reg_C-effctor"/>
</dbReference>
<dbReference type="CDD" id="cd06170">
    <property type="entry name" value="LuxR_C_like"/>
    <property type="match status" value="1"/>
</dbReference>
<evidence type="ECO:0000259" key="2">
    <source>
        <dbReference type="PROSITE" id="PS50043"/>
    </source>
</evidence>
<dbReference type="SMART" id="SM00421">
    <property type="entry name" value="HTH_LUXR"/>
    <property type="match status" value="1"/>
</dbReference>
<dbReference type="GO" id="GO:0003677">
    <property type="term" value="F:DNA binding"/>
    <property type="evidence" value="ECO:0007669"/>
    <property type="project" value="UniProtKB-KW"/>
</dbReference>
<dbReference type="EMBL" id="CP061801">
    <property type="protein sequence ID" value="QPK01441.1"/>
    <property type="molecule type" value="Genomic_DNA"/>
</dbReference>
<organism evidence="3">
    <name type="scientific">Enterobacter mori</name>
    <dbReference type="NCBI Taxonomy" id="539813"/>
    <lineage>
        <taxon>Bacteria</taxon>
        <taxon>Pseudomonadati</taxon>
        <taxon>Pseudomonadota</taxon>
        <taxon>Gammaproteobacteria</taxon>
        <taxon>Enterobacterales</taxon>
        <taxon>Enterobacteriaceae</taxon>
        <taxon>Enterobacter</taxon>
    </lineage>
</organism>
<dbReference type="PRINTS" id="PR00038">
    <property type="entry name" value="HTHLUXR"/>
</dbReference>